<dbReference type="GO" id="GO:0005886">
    <property type="term" value="C:plasma membrane"/>
    <property type="evidence" value="ECO:0007669"/>
    <property type="project" value="TreeGrafter"/>
</dbReference>
<dbReference type="PANTHER" id="PTHR24220">
    <property type="entry name" value="IMPORT ATP-BINDING PROTEIN"/>
    <property type="match status" value="1"/>
</dbReference>
<sequence>MEQPIIAVKNLRKVYNLGKEKVVALDCINLEIPKGQICCILGTSGSGKSTFLNQLAGLEKPTKGGVYINGTNISKLSERQLAKFRQKHLGFIFQSYNLLPALTALENVSMPLMFRGVSKRKRDKRAKAMLDAVGLKGRVRHKPTQMSGGQQQRVGIARAFVTKPDLIFADEPTGNLDTKTTVEVMRLMVKMAHENNETLVLVTHDSELAQFTDRIVTLIDGNIVSDRLNDAHPEDYNPYAQEQELAGEHTAQEPAGLPQPDNPGPTAGESREEHEDLQAGAPDTNIAGEEER</sequence>
<evidence type="ECO:0000256" key="3">
    <source>
        <dbReference type="ARBA" id="ARBA00022840"/>
    </source>
</evidence>
<dbReference type="PROSITE" id="PS50893">
    <property type="entry name" value="ABC_TRANSPORTER_2"/>
    <property type="match status" value="1"/>
</dbReference>
<dbReference type="InterPro" id="IPR003593">
    <property type="entry name" value="AAA+_ATPase"/>
</dbReference>
<dbReference type="InterPro" id="IPR003439">
    <property type="entry name" value="ABC_transporter-like_ATP-bd"/>
</dbReference>
<dbReference type="CDD" id="cd03255">
    <property type="entry name" value="ABC_MJ0796_LolCDE_FtsE"/>
    <property type="match status" value="1"/>
</dbReference>
<dbReference type="SMART" id="SM00382">
    <property type="entry name" value="AAA"/>
    <property type="match status" value="1"/>
</dbReference>
<proteinExistence type="predicted"/>
<evidence type="ECO:0000256" key="1">
    <source>
        <dbReference type="ARBA" id="ARBA00022448"/>
    </source>
</evidence>
<dbReference type="GO" id="GO:0005524">
    <property type="term" value="F:ATP binding"/>
    <property type="evidence" value="ECO:0007669"/>
    <property type="project" value="UniProtKB-KW"/>
</dbReference>
<dbReference type="OrthoDB" id="9802264at2"/>
<dbReference type="PROSITE" id="PS00211">
    <property type="entry name" value="ABC_TRANSPORTER_1"/>
    <property type="match status" value="1"/>
</dbReference>
<dbReference type="Pfam" id="PF00005">
    <property type="entry name" value="ABC_tran"/>
    <property type="match status" value="1"/>
</dbReference>
<dbReference type="SUPFAM" id="SSF52540">
    <property type="entry name" value="P-loop containing nucleoside triphosphate hydrolases"/>
    <property type="match status" value="1"/>
</dbReference>
<dbReference type="InterPro" id="IPR015854">
    <property type="entry name" value="ABC_transpr_LolD-like"/>
</dbReference>
<dbReference type="Gene3D" id="3.40.50.300">
    <property type="entry name" value="P-loop containing nucleotide triphosphate hydrolases"/>
    <property type="match status" value="1"/>
</dbReference>
<dbReference type="EMBL" id="SLUK01000010">
    <property type="protein sequence ID" value="TCL42434.1"/>
    <property type="molecule type" value="Genomic_DNA"/>
</dbReference>
<organism evidence="6 7">
    <name type="scientific">Harryflintia acetispora</name>
    <dbReference type="NCBI Taxonomy" id="1849041"/>
    <lineage>
        <taxon>Bacteria</taxon>
        <taxon>Bacillati</taxon>
        <taxon>Bacillota</taxon>
        <taxon>Clostridia</taxon>
        <taxon>Eubacteriales</taxon>
        <taxon>Oscillospiraceae</taxon>
        <taxon>Harryflintia</taxon>
    </lineage>
</organism>
<name>A0A9X8Y7I7_9FIRM</name>
<keyword evidence="7" id="KW-1185">Reference proteome</keyword>
<evidence type="ECO:0000256" key="4">
    <source>
        <dbReference type="SAM" id="MobiDB-lite"/>
    </source>
</evidence>
<dbReference type="FunFam" id="3.40.50.300:FF:000032">
    <property type="entry name" value="Export ABC transporter ATP-binding protein"/>
    <property type="match status" value="1"/>
</dbReference>
<keyword evidence="1" id="KW-0813">Transport</keyword>
<comment type="caution">
    <text evidence="6">The sequence shown here is derived from an EMBL/GenBank/DDBJ whole genome shotgun (WGS) entry which is preliminary data.</text>
</comment>
<dbReference type="InterPro" id="IPR017871">
    <property type="entry name" value="ABC_transporter-like_CS"/>
</dbReference>
<dbReference type="GO" id="GO:0016887">
    <property type="term" value="F:ATP hydrolysis activity"/>
    <property type="evidence" value="ECO:0007669"/>
    <property type="project" value="InterPro"/>
</dbReference>
<keyword evidence="2" id="KW-0547">Nucleotide-binding</keyword>
<dbReference type="AlphaFoldDB" id="A0A9X8Y7I7"/>
<dbReference type="GO" id="GO:0022857">
    <property type="term" value="F:transmembrane transporter activity"/>
    <property type="evidence" value="ECO:0007669"/>
    <property type="project" value="TreeGrafter"/>
</dbReference>
<dbReference type="RefSeq" id="WP_117507895.1">
    <property type="nucleotide sequence ID" value="NZ_JADNAH010000028.1"/>
</dbReference>
<evidence type="ECO:0000313" key="7">
    <source>
        <dbReference type="Proteomes" id="UP000294682"/>
    </source>
</evidence>
<dbReference type="PANTHER" id="PTHR24220:SF86">
    <property type="entry name" value="ABC TRANSPORTER ABCH.1"/>
    <property type="match status" value="1"/>
</dbReference>
<evidence type="ECO:0000259" key="5">
    <source>
        <dbReference type="PROSITE" id="PS50893"/>
    </source>
</evidence>
<dbReference type="InterPro" id="IPR017911">
    <property type="entry name" value="MacB-like_ATP-bd"/>
</dbReference>
<feature type="domain" description="ABC transporter" evidence="5">
    <location>
        <begin position="6"/>
        <end position="245"/>
    </location>
</feature>
<dbReference type="GO" id="GO:0098796">
    <property type="term" value="C:membrane protein complex"/>
    <property type="evidence" value="ECO:0007669"/>
    <property type="project" value="UniProtKB-ARBA"/>
</dbReference>
<accession>A0A9X8Y7I7</accession>
<reference evidence="6 7" key="1">
    <citation type="submission" date="2019-03" db="EMBL/GenBank/DDBJ databases">
        <title>Genomic Encyclopedia of Type Strains, Phase IV (KMG-IV): sequencing the most valuable type-strain genomes for metagenomic binning, comparative biology and taxonomic classification.</title>
        <authorList>
            <person name="Goeker M."/>
        </authorList>
    </citation>
    <scope>NUCLEOTIDE SEQUENCE [LARGE SCALE GENOMIC DNA]</scope>
    <source>
        <strain evidence="6 7">DSM 100433</strain>
    </source>
</reference>
<evidence type="ECO:0000256" key="2">
    <source>
        <dbReference type="ARBA" id="ARBA00022741"/>
    </source>
</evidence>
<protein>
    <submittedName>
        <fullName evidence="6">ABC transport system ATP-binding protein</fullName>
    </submittedName>
</protein>
<gene>
    <name evidence="6" type="ORF">EDD78_11060</name>
</gene>
<keyword evidence="3 6" id="KW-0067">ATP-binding</keyword>
<feature type="region of interest" description="Disordered" evidence="4">
    <location>
        <begin position="242"/>
        <end position="292"/>
    </location>
</feature>
<dbReference type="InterPro" id="IPR027417">
    <property type="entry name" value="P-loop_NTPase"/>
</dbReference>
<dbReference type="Proteomes" id="UP000294682">
    <property type="component" value="Unassembled WGS sequence"/>
</dbReference>
<evidence type="ECO:0000313" key="6">
    <source>
        <dbReference type="EMBL" id="TCL42434.1"/>
    </source>
</evidence>